<feature type="binding site" evidence="16">
    <location>
        <position position="214"/>
    </location>
    <ligand>
        <name>S-adenosyl-L-methionine</name>
        <dbReference type="ChEBI" id="CHEBI:59789"/>
        <label>2</label>
    </ligand>
</feature>
<keyword evidence="12 15" id="KW-0627">Porphyrin biosynthesis</keyword>
<dbReference type="FunFam" id="1.10.10.920:FF:000001">
    <property type="entry name" value="Coproporphyrinogen-III oxidase"/>
    <property type="match status" value="1"/>
</dbReference>
<keyword evidence="11 15" id="KW-0411">Iron-sulfur</keyword>
<dbReference type="GO" id="GO:0004109">
    <property type="term" value="F:coproporphyrinogen oxidase activity"/>
    <property type="evidence" value="ECO:0007669"/>
    <property type="project" value="InterPro"/>
</dbReference>
<dbReference type="SUPFAM" id="SSF102114">
    <property type="entry name" value="Radical SAM enzymes"/>
    <property type="match status" value="1"/>
</dbReference>
<evidence type="ECO:0000256" key="3">
    <source>
        <dbReference type="ARBA" id="ARBA00005493"/>
    </source>
</evidence>
<keyword evidence="8 15" id="KW-0479">Metal-binding</keyword>
<comment type="cofactor">
    <cofactor evidence="15 17">
        <name>[4Fe-4S] cluster</name>
        <dbReference type="ChEBI" id="CHEBI:49883"/>
    </cofactor>
    <text evidence="15 17">Binds 1 [4Fe-4S] cluster. The cluster is coordinated with 3 cysteines and an exchangeable S-adenosyl-L-methionine.</text>
</comment>
<feature type="domain" description="Radical SAM core" evidence="18">
    <location>
        <begin position="73"/>
        <end position="310"/>
    </location>
</feature>
<dbReference type="EC" id="1.3.98.3" evidence="15"/>
<evidence type="ECO:0000256" key="13">
    <source>
        <dbReference type="ARBA" id="ARBA00024295"/>
    </source>
</evidence>
<dbReference type="AlphaFoldDB" id="E5AML4"/>
<evidence type="ECO:0000256" key="9">
    <source>
        <dbReference type="ARBA" id="ARBA00023002"/>
    </source>
</evidence>
<dbReference type="InterPro" id="IPR023404">
    <property type="entry name" value="rSAM_horseshoe"/>
</dbReference>
<dbReference type="Proteomes" id="UP000007437">
    <property type="component" value="Chromosome"/>
</dbReference>
<dbReference type="Pfam" id="PF06969">
    <property type="entry name" value="HemN_C"/>
    <property type="match status" value="1"/>
</dbReference>
<comment type="function">
    <text evidence="13">Involved in the heme biosynthesis. Catalyzes the anaerobic oxidative decarboxylation of propionate groups of rings A and B of coproporphyrinogen III to yield the vinyl groups in protoporphyrinogen IX.</text>
</comment>
<comment type="pathway">
    <text evidence="2 15">Porphyrin-containing compound metabolism; protoporphyrin-IX biosynthesis; protoporphyrinogen-IX from coproporphyrinogen-III (AdoMet route): step 1/1.</text>
</comment>
<evidence type="ECO:0000256" key="6">
    <source>
        <dbReference type="ARBA" id="ARBA00022490"/>
    </source>
</evidence>
<keyword evidence="6 15" id="KW-0963">Cytoplasm</keyword>
<dbReference type="Gene3D" id="3.80.30.20">
    <property type="entry name" value="tm_1862 like domain"/>
    <property type="match status" value="1"/>
</dbReference>
<feature type="binding site" evidence="16">
    <location>
        <position position="202"/>
    </location>
    <ligand>
        <name>S-adenosyl-L-methionine</name>
        <dbReference type="ChEBI" id="CHEBI:59789"/>
        <label>2</label>
    </ligand>
</feature>
<evidence type="ECO:0000256" key="17">
    <source>
        <dbReference type="PIRSR" id="PIRSR000167-2"/>
    </source>
</evidence>
<comment type="subunit">
    <text evidence="4">Monomer.</text>
</comment>
<evidence type="ECO:0000256" key="14">
    <source>
        <dbReference type="ARBA" id="ARBA00048321"/>
    </source>
</evidence>
<feature type="binding site" evidence="17">
    <location>
        <position position="88"/>
    </location>
    <ligand>
        <name>[4Fe-4S] cluster</name>
        <dbReference type="ChEBI" id="CHEBI:49883"/>
        <note>4Fe-4S-S-AdoMet</note>
    </ligand>
</feature>
<dbReference type="InterPro" id="IPR004558">
    <property type="entry name" value="Coprogen_oxidase_HemN"/>
</dbReference>
<dbReference type="InterPro" id="IPR034505">
    <property type="entry name" value="Coproporphyrinogen-III_oxidase"/>
</dbReference>
<evidence type="ECO:0000259" key="18">
    <source>
        <dbReference type="PROSITE" id="PS51918"/>
    </source>
</evidence>
<dbReference type="SMART" id="SM00729">
    <property type="entry name" value="Elp3"/>
    <property type="match status" value="1"/>
</dbReference>
<feature type="binding site" evidence="16">
    <location>
        <begin position="140"/>
        <end position="141"/>
    </location>
    <ligand>
        <name>S-adenosyl-L-methionine</name>
        <dbReference type="ChEBI" id="CHEBI:59789"/>
        <label>2</label>
    </ligand>
</feature>
<evidence type="ECO:0000256" key="4">
    <source>
        <dbReference type="ARBA" id="ARBA00011245"/>
    </source>
</evidence>
<evidence type="ECO:0000256" key="8">
    <source>
        <dbReference type="ARBA" id="ARBA00022723"/>
    </source>
</evidence>
<evidence type="ECO:0000256" key="10">
    <source>
        <dbReference type="ARBA" id="ARBA00023004"/>
    </source>
</evidence>
<evidence type="ECO:0000256" key="2">
    <source>
        <dbReference type="ARBA" id="ARBA00004785"/>
    </source>
</evidence>
<evidence type="ECO:0000256" key="1">
    <source>
        <dbReference type="ARBA" id="ARBA00004496"/>
    </source>
</evidence>
<feature type="binding site" evidence="16">
    <location>
        <position position="139"/>
    </location>
    <ligand>
        <name>S-adenosyl-L-methionine</name>
        <dbReference type="ChEBI" id="CHEBI:59789"/>
        <label>1</label>
    </ligand>
</feature>
<dbReference type="STRING" id="882378.RBRH_03096"/>
<reference evidence="19 20" key="1">
    <citation type="journal article" date="2011" name="J. Bacteriol.">
        <title>Complete genome sequence of Burkholderia rhizoxinica, an endosymbiont of Rhizopus microsporus.</title>
        <authorList>
            <person name="Lackner G."/>
            <person name="Moebius N."/>
            <person name="Partida-Martinez L."/>
            <person name="Hertweck C."/>
        </authorList>
    </citation>
    <scope>NUCLEOTIDE SEQUENCE [LARGE SCALE GENOMIC DNA]</scope>
    <source>
        <strain evidence="20">DSM 19002 / CIP 109453 / HKI 454</strain>
    </source>
</reference>
<proteinExistence type="inferred from homology"/>
<feature type="binding site" evidence="17">
    <location>
        <position position="95"/>
    </location>
    <ligand>
        <name>[4Fe-4S] cluster</name>
        <dbReference type="ChEBI" id="CHEBI:49883"/>
        <note>4Fe-4S-S-AdoMet</note>
    </ligand>
</feature>
<keyword evidence="10 15" id="KW-0408">Iron</keyword>
<dbReference type="InterPro" id="IPR007197">
    <property type="entry name" value="rSAM"/>
</dbReference>
<feature type="binding site" evidence="16">
    <location>
        <begin position="94"/>
        <end position="96"/>
    </location>
    <ligand>
        <name>S-adenosyl-L-methionine</name>
        <dbReference type="ChEBI" id="CHEBI:59789"/>
        <label>2</label>
    </ligand>
</feature>
<dbReference type="PIRSF" id="PIRSF000167">
    <property type="entry name" value="HemN"/>
    <property type="match status" value="1"/>
</dbReference>
<dbReference type="PANTHER" id="PTHR13932:SF6">
    <property type="entry name" value="OXYGEN-INDEPENDENT COPROPORPHYRINOGEN III OXIDASE"/>
    <property type="match status" value="1"/>
</dbReference>
<dbReference type="GO" id="GO:0005737">
    <property type="term" value="C:cytoplasm"/>
    <property type="evidence" value="ECO:0007669"/>
    <property type="project" value="UniProtKB-SubCell"/>
</dbReference>
<feature type="binding site" evidence="17">
    <location>
        <position position="92"/>
    </location>
    <ligand>
        <name>[4Fe-4S] cluster</name>
        <dbReference type="ChEBI" id="CHEBI:49883"/>
        <note>4Fe-4S-S-AdoMet</note>
    </ligand>
</feature>
<dbReference type="PROSITE" id="PS51918">
    <property type="entry name" value="RADICAL_SAM"/>
    <property type="match status" value="1"/>
</dbReference>
<keyword evidence="5 15" id="KW-0004">4Fe-4S</keyword>
<evidence type="ECO:0000256" key="11">
    <source>
        <dbReference type="ARBA" id="ARBA00023014"/>
    </source>
</evidence>
<dbReference type="SFLD" id="SFLDS00029">
    <property type="entry name" value="Radical_SAM"/>
    <property type="match status" value="1"/>
</dbReference>
<evidence type="ECO:0000313" key="19">
    <source>
        <dbReference type="EMBL" id="CBW76246.1"/>
    </source>
</evidence>
<evidence type="ECO:0000256" key="5">
    <source>
        <dbReference type="ARBA" id="ARBA00022485"/>
    </source>
</evidence>
<gene>
    <name evidence="19" type="ordered locus">RBRH_03096</name>
</gene>
<feature type="binding site" evidence="16">
    <location>
        <position position="175"/>
    </location>
    <ligand>
        <name>S-adenosyl-L-methionine</name>
        <dbReference type="ChEBI" id="CHEBI:59789"/>
        <label>1</label>
    </ligand>
</feature>
<dbReference type="UniPathway" id="UPA00251">
    <property type="reaction ID" value="UER00323"/>
</dbReference>
<feature type="binding site" evidence="16">
    <location>
        <position position="239"/>
    </location>
    <ligand>
        <name>S-adenosyl-L-methionine</name>
        <dbReference type="ChEBI" id="CHEBI:59789"/>
        <label>2</label>
    </ligand>
</feature>
<dbReference type="GO" id="GO:0006782">
    <property type="term" value="P:protoporphyrinogen IX biosynthetic process"/>
    <property type="evidence" value="ECO:0007669"/>
    <property type="project" value="UniProtKB-UniPathway"/>
</dbReference>
<dbReference type="SFLD" id="SFLDG01065">
    <property type="entry name" value="anaerobic_coproporphyrinogen-I"/>
    <property type="match status" value="1"/>
</dbReference>
<evidence type="ECO:0000256" key="12">
    <source>
        <dbReference type="ARBA" id="ARBA00023244"/>
    </source>
</evidence>
<dbReference type="EMBL" id="FR687359">
    <property type="protein sequence ID" value="CBW76246.1"/>
    <property type="molecule type" value="Genomic_DNA"/>
</dbReference>
<organism evidence="19 20">
    <name type="scientific">Mycetohabitans rhizoxinica (strain DSM 19002 / CIP 109453 / HKI 454)</name>
    <name type="common">Paraburkholderia rhizoxinica</name>
    <dbReference type="NCBI Taxonomy" id="882378"/>
    <lineage>
        <taxon>Bacteria</taxon>
        <taxon>Pseudomonadati</taxon>
        <taxon>Pseudomonadota</taxon>
        <taxon>Betaproteobacteria</taxon>
        <taxon>Burkholderiales</taxon>
        <taxon>Burkholderiaceae</taxon>
        <taxon>Mycetohabitans</taxon>
    </lineage>
</organism>
<evidence type="ECO:0000256" key="16">
    <source>
        <dbReference type="PIRSR" id="PIRSR000167-1"/>
    </source>
</evidence>
<dbReference type="InterPro" id="IPR006638">
    <property type="entry name" value="Elp3/MiaA/NifB-like_rSAM"/>
</dbReference>
<keyword evidence="7 15" id="KW-0949">S-adenosyl-L-methionine</keyword>
<protein>
    <recommendedName>
        <fullName evidence="15">Coproporphyrinogen-III oxidase</fullName>
        <ecNumber evidence="15">1.3.98.3</ecNumber>
    </recommendedName>
</protein>
<comment type="catalytic activity">
    <reaction evidence="14 15">
        <text>coproporphyrinogen III + 2 S-adenosyl-L-methionine = protoporphyrinogen IX + 2 5'-deoxyadenosine + 2 L-methionine + 2 CO2</text>
        <dbReference type="Rhea" id="RHEA:15425"/>
        <dbReference type="ChEBI" id="CHEBI:16526"/>
        <dbReference type="ChEBI" id="CHEBI:17319"/>
        <dbReference type="ChEBI" id="CHEBI:57307"/>
        <dbReference type="ChEBI" id="CHEBI:57309"/>
        <dbReference type="ChEBI" id="CHEBI:57844"/>
        <dbReference type="ChEBI" id="CHEBI:59789"/>
        <dbReference type="EC" id="1.3.98.3"/>
    </reaction>
</comment>
<dbReference type="KEGG" id="brh:RBRH_03096"/>
<dbReference type="InterPro" id="IPR010723">
    <property type="entry name" value="HemN_C"/>
</dbReference>
<dbReference type="NCBIfam" id="TIGR00538">
    <property type="entry name" value="hemN"/>
    <property type="match status" value="1"/>
</dbReference>
<dbReference type="eggNOG" id="COG0635">
    <property type="taxonomic scope" value="Bacteria"/>
</dbReference>
<comment type="similarity">
    <text evidence="3 15">Belongs to the anaerobic coproporphyrinogen-III oxidase family.</text>
</comment>
<sequence length="487" mass="54614">MDWSLLPLPGSGASHSAPHKDITCMTTTRDLFDAELIGRYALDGPRYTSYPSAALFNSSLGVDAYQGAIQRSNAHGGDLSLYVHIPFCDTVCFYCGCNKVITKNRSRADSYVEALGQELALQSTLFGQGRRIRQLHWGGGTPTFLCQLQIMQLMNSIGEHFMLTPDWDDVEYSIEIDPRAIDDSTIAALRERGFNRLSLGVQDVDPLVQQAVNRVQPREMTANAIRQARESGYKSISVDLIYGLPHQTVASYARTLDTIIDLAPDRLSVFAYSHLPHLFKMQRQIDSNALPSPAQRLAILQLVIERLSDAGYVYIGMDHFARPDDELAIAQRNGTLHRNFQGYSTHADCDVLGIGASSIGRINDVYAQNEKDVERYEARVRRGELPLSRGWRLSTDDQLRQDVIGQLMCAFSVRFAQVEATYGIRFSSYFEQELERLRALQADGLVSVDDEGIVVPMRGRLLIRNICMTFDRYVETSSIAMQYSKTV</sequence>
<dbReference type="PANTHER" id="PTHR13932">
    <property type="entry name" value="COPROPORPHYRINIGEN III OXIDASE"/>
    <property type="match status" value="1"/>
</dbReference>
<dbReference type="InterPro" id="IPR058240">
    <property type="entry name" value="rSAM_sf"/>
</dbReference>
<comment type="subcellular location">
    <subcellularLocation>
        <location evidence="1 15">Cytoplasm</location>
    </subcellularLocation>
</comment>
<dbReference type="Gene3D" id="1.10.10.920">
    <property type="match status" value="1"/>
</dbReference>
<feature type="binding site" evidence="16">
    <location>
        <position position="359"/>
    </location>
    <ligand>
        <name>S-adenosyl-L-methionine</name>
        <dbReference type="ChEBI" id="CHEBI:59789"/>
        <label>1</label>
    </ligand>
</feature>
<dbReference type="HOGENOM" id="CLU_027579_3_0_4"/>
<dbReference type="GO" id="GO:0046872">
    <property type="term" value="F:metal ion binding"/>
    <property type="evidence" value="ECO:0007669"/>
    <property type="project" value="UniProtKB-KW"/>
</dbReference>
<dbReference type="GO" id="GO:0051539">
    <property type="term" value="F:4 iron, 4 sulfur cluster binding"/>
    <property type="evidence" value="ECO:0007669"/>
    <property type="project" value="UniProtKB-KW"/>
</dbReference>
<dbReference type="Pfam" id="PF04055">
    <property type="entry name" value="Radical_SAM"/>
    <property type="match status" value="1"/>
</dbReference>
<evidence type="ECO:0000256" key="7">
    <source>
        <dbReference type="ARBA" id="ARBA00022691"/>
    </source>
</evidence>
<dbReference type="GO" id="GO:0051989">
    <property type="term" value="F:coproporphyrinogen dehydrogenase activity"/>
    <property type="evidence" value="ECO:0007669"/>
    <property type="project" value="UniProtKB-EC"/>
</dbReference>
<evidence type="ECO:0000256" key="15">
    <source>
        <dbReference type="PIRNR" id="PIRNR000167"/>
    </source>
</evidence>
<evidence type="ECO:0000313" key="20">
    <source>
        <dbReference type="Proteomes" id="UP000007437"/>
    </source>
</evidence>
<accession>E5AML4</accession>
<dbReference type="FunFam" id="3.80.30.20:FF:000012">
    <property type="entry name" value="Coproporphyrinogen-III oxidase"/>
    <property type="match status" value="1"/>
</dbReference>
<feature type="binding site" evidence="16">
    <location>
        <position position="82"/>
    </location>
    <ligand>
        <name>S-adenosyl-L-methionine</name>
        <dbReference type="ChEBI" id="CHEBI:59789"/>
        <label>1</label>
    </ligand>
</feature>
<keyword evidence="9 15" id="KW-0560">Oxidoreductase</keyword>
<name>E5AML4_MYCRK</name>